<dbReference type="AlphaFoldDB" id="A0A7Z0HYY1"/>
<organism evidence="2 3">
    <name type="scientific">Rhabdonatronobacter sediminivivens</name>
    <dbReference type="NCBI Taxonomy" id="2743469"/>
    <lineage>
        <taxon>Bacteria</taxon>
        <taxon>Pseudomonadati</taxon>
        <taxon>Pseudomonadota</taxon>
        <taxon>Alphaproteobacteria</taxon>
        <taxon>Rhodobacterales</taxon>
        <taxon>Paracoccaceae</taxon>
        <taxon>Rhabdonatronobacter</taxon>
    </lineage>
</organism>
<proteinExistence type="predicted"/>
<dbReference type="EMBL" id="JACBXS010000011">
    <property type="protein sequence ID" value="NYS24760.1"/>
    <property type="molecule type" value="Genomic_DNA"/>
</dbReference>
<sequence>MKHDPAAHAPAGAPERDAPELSLSEIAALSWRAIRGAGRSWGEAEEGAQAACWLARAGLDWAGMLLEVLDLPGDSAACPLRAGLRLADGAALPDGVARVGVTLPGVRCPAFILPFAAQAAARTGQALRLVWQGADVTVPPAAAPVLQGQMMPRGAVAVTIGADTAAAGPGASGGWPVRHRATVTAAQYARLNALMIAFTVPASAASLAGAGAAGDDND</sequence>
<dbReference type="Proteomes" id="UP000529417">
    <property type="component" value="Unassembled WGS sequence"/>
</dbReference>
<protein>
    <submittedName>
        <fullName evidence="2">DUF3726 domain-containing protein</fullName>
    </submittedName>
</protein>
<comment type="caution">
    <text evidence="2">The sequence shown here is derived from an EMBL/GenBank/DDBJ whole genome shotgun (WGS) entry which is preliminary data.</text>
</comment>
<dbReference type="Pfam" id="PF12525">
    <property type="entry name" value="DUF3726"/>
    <property type="match status" value="1"/>
</dbReference>
<keyword evidence="3" id="KW-1185">Reference proteome</keyword>
<name>A0A7Z0HYY1_9RHOB</name>
<reference evidence="2 3" key="1">
    <citation type="journal article" date="2000" name="Arch. Microbiol.">
        <title>Rhodobaca bogoriensis gen. nov. and sp. nov., an alkaliphilic purple nonsulfur bacterium from African Rift Valley soda lakes.</title>
        <authorList>
            <person name="Milford A.D."/>
            <person name="Achenbach L.A."/>
            <person name="Jung D.O."/>
            <person name="Madigan M.T."/>
        </authorList>
    </citation>
    <scope>NUCLEOTIDE SEQUENCE [LARGE SCALE GENOMIC DNA]</scope>
    <source>
        <strain evidence="2 3">2376</strain>
    </source>
</reference>
<evidence type="ECO:0000256" key="1">
    <source>
        <dbReference type="SAM" id="MobiDB-lite"/>
    </source>
</evidence>
<feature type="region of interest" description="Disordered" evidence="1">
    <location>
        <begin position="1"/>
        <end position="20"/>
    </location>
</feature>
<dbReference type="RefSeq" id="WP_179905465.1">
    <property type="nucleotide sequence ID" value="NZ_JACBXS010000011.1"/>
</dbReference>
<dbReference type="InterPro" id="IPR022201">
    <property type="entry name" value="DUF3726"/>
</dbReference>
<evidence type="ECO:0000313" key="2">
    <source>
        <dbReference type="EMBL" id="NYS24760.1"/>
    </source>
</evidence>
<accession>A0A7Z0HYY1</accession>
<gene>
    <name evidence="2" type="ORF">HUK65_07115</name>
</gene>
<evidence type="ECO:0000313" key="3">
    <source>
        <dbReference type="Proteomes" id="UP000529417"/>
    </source>
</evidence>